<protein>
    <submittedName>
        <fullName evidence="5">N-acetylmuramoyl-L-alanine amidase</fullName>
    </submittedName>
</protein>
<dbReference type="InterPro" id="IPR002508">
    <property type="entry name" value="MurNAc-LAA_cat"/>
</dbReference>
<sequence length="266" mass="27607">MVTGRRALAVLGAAAICLTACGAGAEDGSDSAAPPTVNGQVTESPEQRAAHPVKGETIVLDPGHNGGPVKGNQVFVGNGYKSCDTSGTATKAGYTEHAFTWDVANRTKKVLEQRGAKVSLTRKNDTGSGPCVDERAKFGNAKKAGAVISIHADGATTGGHGFHIIAPKPVPGYNDGIVKPSLRLAKDIRASYKKGTGMPFATYLGDGKGLTIRDDLGGLNLSTVPKIFIETGNMQNKGDAAKLSDPKFRQKIAVSLANGLDTYFKN</sequence>
<evidence type="ECO:0000256" key="1">
    <source>
        <dbReference type="ARBA" id="ARBA00022801"/>
    </source>
</evidence>
<keyword evidence="1" id="KW-0378">Hydrolase</keyword>
<evidence type="ECO:0000256" key="2">
    <source>
        <dbReference type="SAM" id="MobiDB-lite"/>
    </source>
</evidence>
<dbReference type="GO" id="GO:0030288">
    <property type="term" value="C:outer membrane-bounded periplasmic space"/>
    <property type="evidence" value="ECO:0007669"/>
    <property type="project" value="TreeGrafter"/>
</dbReference>
<dbReference type="Proteomes" id="UP000272400">
    <property type="component" value="Unassembled WGS sequence"/>
</dbReference>
<evidence type="ECO:0000259" key="4">
    <source>
        <dbReference type="SMART" id="SM00646"/>
    </source>
</evidence>
<dbReference type="SUPFAM" id="SSF53187">
    <property type="entry name" value="Zn-dependent exopeptidases"/>
    <property type="match status" value="1"/>
</dbReference>
<organism evidence="5 6">
    <name type="scientific">Actinocorallia herbida</name>
    <dbReference type="NCBI Taxonomy" id="58109"/>
    <lineage>
        <taxon>Bacteria</taxon>
        <taxon>Bacillati</taxon>
        <taxon>Actinomycetota</taxon>
        <taxon>Actinomycetes</taxon>
        <taxon>Streptosporangiales</taxon>
        <taxon>Thermomonosporaceae</taxon>
        <taxon>Actinocorallia</taxon>
    </lineage>
</organism>
<feature type="chain" id="PRO_5018296914" evidence="3">
    <location>
        <begin position="26"/>
        <end position="266"/>
    </location>
</feature>
<keyword evidence="6" id="KW-1185">Reference proteome</keyword>
<accession>A0A3N1DA98</accession>
<dbReference type="GO" id="GO:0008745">
    <property type="term" value="F:N-acetylmuramoyl-L-alanine amidase activity"/>
    <property type="evidence" value="ECO:0007669"/>
    <property type="project" value="InterPro"/>
</dbReference>
<name>A0A3N1DA98_9ACTN</name>
<evidence type="ECO:0000313" key="5">
    <source>
        <dbReference type="EMBL" id="ROO90453.1"/>
    </source>
</evidence>
<dbReference type="PANTHER" id="PTHR30404:SF0">
    <property type="entry name" value="N-ACETYLMURAMOYL-L-ALANINE AMIDASE AMIC"/>
    <property type="match status" value="1"/>
</dbReference>
<dbReference type="SMART" id="SM00646">
    <property type="entry name" value="Ami_3"/>
    <property type="match status" value="1"/>
</dbReference>
<evidence type="ECO:0000313" key="6">
    <source>
        <dbReference type="Proteomes" id="UP000272400"/>
    </source>
</evidence>
<reference evidence="5 6" key="1">
    <citation type="submission" date="2018-11" db="EMBL/GenBank/DDBJ databases">
        <title>Sequencing the genomes of 1000 actinobacteria strains.</title>
        <authorList>
            <person name="Klenk H.-P."/>
        </authorList>
    </citation>
    <scope>NUCLEOTIDE SEQUENCE [LARGE SCALE GENOMIC DNA]</scope>
    <source>
        <strain evidence="5 6">DSM 44254</strain>
    </source>
</reference>
<dbReference type="RefSeq" id="WP_123669398.1">
    <property type="nucleotide sequence ID" value="NZ_RJKE01000001.1"/>
</dbReference>
<dbReference type="InterPro" id="IPR050695">
    <property type="entry name" value="N-acetylmuramoyl_amidase_3"/>
</dbReference>
<dbReference type="GO" id="GO:0009253">
    <property type="term" value="P:peptidoglycan catabolic process"/>
    <property type="evidence" value="ECO:0007669"/>
    <property type="project" value="InterPro"/>
</dbReference>
<dbReference type="Pfam" id="PF01520">
    <property type="entry name" value="Amidase_3"/>
    <property type="match status" value="1"/>
</dbReference>
<gene>
    <name evidence="5" type="ORF">EDD29_8180</name>
</gene>
<feature type="signal peptide" evidence="3">
    <location>
        <begin position="1"/>
        <end position="25"/>
    </location>
</feature>
<dbReference type="EMBL" id="RJKE01000001">
    <property type="protein sequence ID" value="ROO90453.1"/>
    <property type="molecule type" value="Genomic_DNA"/>
</dbReference>
<dbReference type="PANTHER" id="PTHR30404">
    <property type="entry name" value="N-ACETYLMURAMOYL-L-ALANINE AMIDASE"/>
    <property type="match status" value="1"/>
</dbReference>
<dbReference type="CDD" id="cd02696">
    <property type="entry name" value="MurNAc-LAA"/>
    <property type="match status" value="1"/>
</dbReference>
<feature type="region of interest" description="Disordered" evidence="2">
    <location>
        <begin position="27"/>
        <end position="51"/>
    </location>
</feature>
<evidence type="ECO:0000256" key="3">
    <source>
        <dbReference type="SAM" id="SignalP"/>
    </source>
</evidence>
<feature type="domain" description="MurNAc-LAA" evidence="4">
    <location>
        <begin position="136"/>
        <end position="261"/>
    </location>
</feature>
<dbReference type="OrthoDB" id="3268878at2"/>
<dbReference type="Gene3D" id="3.40.630.40">
    <property type="entry name" value="Zn-dependent exopeptidases"/>
    <property type="match status" value="1"/>
</dbReference>
<comment type="caution">
    <text evidence="5">The sequence shown here is derived from an EMBL/GenBank/DDBJ whole genome shotgun (WGS) entry which is preliminary data.</text>
</comment>
<keyword evidence="3" id="KW-0732">Signal</keyword>
<dbReference type="AlphaFoldDB" id="A0A3N1DA98"/>
<proteinExistence type="predicted"/>